<accession>A0AAV9FLU4</accession>
<sequence length="69" mass="7687">MEKEKAKGGWNFVSLGLVGPCGASCNFVGPNINYTAQTITLIDTDFIHNSQTYPLPNHSLIFDDTHIFW</sequence>
<reference evidence="1" key="2">
    <citation type="submission" date="2023-06" db="EMBL/GenBank/DDBJ databases">
        <authorList>
            <person name="Ma L."/>
            <person name="Liu K.-W."/>
            <person name="Li Z."/>
            <person name="Hsiao Y.-Y."/>
            <person name="Qi Y."/>
            <person name="Fu T."/>
            <person name="Tang G."/>
            <person name="Zhang D."/>
            <person name="Sun W.-H."/>
            <person name="Liu D.-K."/>
            <person name="Li Y."/>
            <person name="Chen G.-Z."/>
            <person name="Liu X.-D."/>
            <person name="Liao X.-Y."/>
            <person name="Jiang Y.-T."/>
            <person name="Yu X."/>
            <person name="Hao Y."/>
            <person name="Huang J."/>
            <person name="Zhao X.-W."/>
            <person name="Ke S."/>
            <person name="Chen Y.-Y."/>
            <person name="Wu W.-L."/>
            <person name="Hsu J.-L."/>
            <person name="Lin Y.-F."/>
            <person name="Huang M.-D."/>
            <person name="Li C.-Y."/>
            <person name="Huang L."/>
            <person name="Wang Z.-W."/>
            <person name="Zhao X."/>
            <person name="Zhong W.-Y."/>
            <person name="Peng D.-H."/>
            <person name="Ahmad S."/>
            <person name="Lan S."/>
            <person name="Zhang J.-S."/>
            <person name="Tsai W.-C."/>
            <person name="Van De Peer Y."/>
            <person name="Liu Z.-J."/>
        </authorList>
    </citation>
    <scope>NUCLEOTIDE SEQUENCE</scope>
    <source>
        <strain evidence="1">CP</strain>
        <tissue evidence="1">Leaves</tissue>
    </source>
</reference>
<dbReference type="Proteomes" id="UP001180020">
    <property type="component" value="Unassembled WGS sequence"/>
</dbReference>
<evidence type="ECO:0000313" key="2">
    <source>
        <dbReference type="Proteomes" id="UP001180020"/>
    </source>
</evidence>
<name>A0AAV9FLU4_ACOCL</name>
<comment type="caution">
    <text evidence="1">The sequence shown here is derived from an EMBL/GenBank/DDBJ whole genome shotgun (WGS) entry which is preliminary data.</text>
</comment>
<dbReference type="AlphaFoldDB" id="A0AAV9FLU4"/>
<evidence type="ECO:0000313" key="1">
    <source>
        <dbReference type="EMBL" id="KAK1326734.1"/>
    </source>
</evidence>
<reference evidence="1" key="1">
    <citation type="journal article" date="2023" name="Nat. Commun.">
        <title>Diploid and tetraploid genomes of Acorus and the evolution of monocots.</title>
        <authorList>
            <person name="Ma L."/>
            <person name="Liu K.W."/>
            <person name="Li Z."/>
            <person name="Hsiao Y.Y."/>
            <person name="Qi Y."/>
            <person name="Fu T."/>
            <person name="Tang G.D."/>
            <person name="Zhang D."/>
            <person name="Sun W.H."/>
            <person name="Liu D.K."/>
            <person name="Li Y."/>
            <person name="Chen G.Z."/>
            <person name="Liu X.D."/>
            <person name="Liao X.Y."/>
            <person name="Jiang Y.T."/>
            <person name="Yu X."/>
            <person name="Hao Y."/>
            <person name="Huang J."/>
            <person name="Zhao X.W."/>
            <person name="Ke S."/>
            <person name="Chen Y.Y."/>
            <person name="Wu W.L."/>
            <person name="Hsu J.L."/>
            <person name="Lin Y.F."/>
            <person name="Huang M.D."/>
            <person name="Li C.Y."/>
            <person name="Huang L."/>
            <person name="Wang Z.W."/>
            <person name="Zhao X."/>
            <person name="Zhong W.Y."/>
            <person name="Peng D.H."/>
            <person name="Ahmad S."/>
            <person name="Lan S."/>
            <person name="Zhang J.S."/>
            <person name="Tsai W.C."/>
            <person name="Van de Peer Y."/>
            <person name="Liu Z.J."/>
        </authorList>
    </citation>
    <scope>NUCLEOTIDE SEQUENCE</scope>
    <source>
        <strain evidence="1">CP</strain>
    </source>
</reference>
<proteinExistence type="predicted"/>
<protein>
    <submittedName>
        <fullName evidence="1">Uncharacterized protein</fullName>
    </submittedName>
</protein>
<organism evidence="1 2">
    <name type="scientific">Acorus calamus</name>
    <name type="common">Sweet flag</name>
    <dbReference type="NCBI Taxonomy" id="4465"/>
    <lineage>
        <taxon>Eukaryota</taxon>
        <taxon>Viridiplantae</taxon>
        <taxon>Streptophyta</taxon>
        <taxon>Embryophyta</taxon>
        <taxon>Tracheophyta</taxon>
        <taxon>Spermatophyta</taxon>
        <taxon>Magnoliopsida</taxon>
        <taxon>Liliopsida</taxon>
        <taxon>Acoraceae</taxon>
        <taxon>Acorus</taxon>
    </lineage>
</organism>
<keyword evidence="2" id="KW-1185">Reference proteome</keyword>
<dbReference type="EMBL" id="JAUJYO010000001">
    <property type="protein sequence ID" value="KAK1326734.1"/>
    <property type="molecule type" value="Genomic_DNA"/>
</dbReference>
<gene>
    <name evidence="1" type="ORF">QJS10_CPA01g01486</name>
</gene>